<dbReference type="OrthoDB" id="4317910at2"/>
<feature type="region of interest" description="Disordered" evidence="1">
    <location>
        <begin position="205"/>
        <end position="230"/>
    </location>
</feature>
<sequence length="1347" mass="146431">MGSALAYSNSQPKSVTHNRPGTGCIQAKLKVGAVNDPQEKEADQVAERVMRMPSSAGFAMAGAGNTAPEMKVQRKCSGCEQKEKIARKEEELKEIDQPGVLQAKAGSGFAAGGTAPASVQSGIAATKGGGTSLPRHVSADLGGKMGADFSGVRIHDNTHAAKMTAHVNARAFTVGNNIYFNQGEYNPNSSGGKFLLAHELTHTIQQGGSVKRKTKEKDKKLQRKAEPEKIKRKEERKEILRVVKEPEQINRCACNDEQVQRWSLGEWLADSAWEIVETIAPAEFVQVLREISSKGILGFLREKLMAGLNRLFDRFPAVGSFVTNLIAVFSMLYQRVSAIMQALIAGDCAPLLAAVNELKEVITTIATDAWAGLTDFVRPIGEFFSGLWTSFGAPVVDWLGQTAADVWAWMQDIGQRIWDWTSPVREYGSMAWDWVKSTLGFGTDSSGAENSNGVIQWITGKAEEAWTSIQETIRPVIEPVQQIATRVMDILPLNAIMNLRDTVSNFAAGVNGMATAMGDDGSGVAAQAQQASLRDTILPAVQTKIVEVQQGITNAGLWVAESVGGFVGQITGFYNSVASSSIFAVAAPAIAWVNDTALSLSTWVQTGVVDLFNMASSGLGYLAGFIQPILNALQRIVDTLSDLAGRAGDFILGPFMLIPECIRTPIKDFLIEQILSRIPLFNQIMAIGDVWARAQQIVMTILYQVFVDGNLPGAMWTFFRELLSLVGIPPELVVSILANASQAVVDILGNPVGFFINLLSGLQQGFTQFFGNIGTHLLSGVVNWLTAEMQALGITPPTDFSFGSIFSFILQILGITVDNIFNLLATRIGEERAQRLRGMLDMATGAWSFVADVVERGPAAIWERIQEQLSNLWDTVINNIVTFINERIMAQATAWLLSMLDISGIMPVVNSILAVYRAIQSFTEYFVPILRIINQYVTMLADVARGNIAGAANFLEGILANSLPIMIGFLANQFGFGRIATRMQEILTAVKVRIDNGILWVIDQAIRVGGAIMNAGRAVVDAIRGWWNRRRPFVAADGEHHEMYYQGEGRNAQLYVASANPRPASLLITQLQAQYAGETTGPGAAKKQLADNARALYDSHIVTLLNAVKALSDDPSNESLIEQNPNYQQLLIKETELMEILRQIMGTATLADARQKYLYEGAVGTYTGVPTPTYDSVTPDHQPQCATLKAAAEMVFGPTGQPVFPAGNPIFNLTNGSHCSGAYVINLHSNRHNFGVSRTYGSTPHTANFITRTQPRLSMTPTRRAAQQIVESELRNELNADVAHIRNTVLNASMGAATVWRDVDADNMNGLTLALSDKTQLFNFVKSNIAQGERQIANQPLNNIVTG</sequence>
<evidence type="ECO:0000256" key="1">
    <source>
        <dbReference type="SAM" id="MobiDB-lite"/>
    </source>
</evidence>
<evidence type="ECO:0000313" key="3">
    <source>
        <dbReference type="EMBL" id="KIA95778.1"/>
    </source>
</evidence>
<feature type="region of interest" description="Disordered" evidence="1">
    <location>
        <begin position="1"/>
        <end position="22"/>
    </location>
</feature>
<accession>A0A0C1FV84</accession>
<evidence type="ECO:0000259" key="2">
    <source>
        <dbReference type="Pfam" id="PF13699"/>
    </source>
</evidence>
<feature type="domain" description="eCIS core" evidence="2">
    <location>
        <begin position="133"/>
        <end position="208"/>
    </location>
</feature>
<name>A0A0C1FV84_9SPHI</name>
<reference evidence="3 4" key="1">
    <citation type="submission" date="2014-10" db="EMBL/GenBank/DDBJ databases">
        <title>Pedobacter Kyungheensis.</title>
        <authorList>
            <person name="Anderson B.M."/>
            <person name="Newman J.D."/>
        </authorList>
    </citation>
    <scope>NUCLEOTIDE SEQUENCE [LARGE SCALE GENOMIC DNA]</scope>
    <source>
        <strain evidence="3 4">KACC 16221</strain>
    </source>
</reference>
<keyword evidence="4" id="KW-1185">Reference proteome</keyword>
<dbReference type="RefSeq" id="WP_039472152.1">
    <property type="nucleotide sequence ID" value="NZ_JSYN01000004.1"/>
</dbReference>
<gene>
    <name evidence="3" type="ORF">OC25_04275</name>
</gene>
<dbReference type="EMBL" id="JSYN01000004">
    <property type="protein sequence ID" value="KIA95778.1"/>
    <property type="molecule type" value="Genomic_DNA"/>
</dbReference>
<dbReference type="InterPro" id="IPR025295">
    <property type="entry name" value="eCIS_core_dom"/>
</dbReference>
<proteinExistence type="predicted"/>
<dbReference type="Proteomes" id="UP000031246">
    <property type="component" value="Unassembled WGS sequence"/>
</dbReference>
<organism evidence="3 4">
    <name type="scientific">Pedobacter kyungheensis</name>
    <dbReference type="NCBI Taxonomy" id="1069985"/>
    <lineage>
        <taxon>Bacteria</taxon>
        <taxon>Pseudomonadati</taxon>
        <taxon>Bacteroidota</taxon>
        <taxon>Sphingobacteriia</taxon>
        <taxon>Sphingobacteriales</taxon>
        <taxon>Sphingobacteriaceae</taxon>
        <taxon>Pedobacter</taxon>
    </lineage>
</organism>
<feature type="compositionally biased region" description="Basic and acidic residues" evidence="1">
    <location>
        <begin position="215"/>
        <end position="230"/>
    </location>
</feature>
<comment type="caution">
    <text evidence="3">The sequence shown here is derived from an EMBL/GenBank/DDBJ whole genome shotgun (WGS) entry which is preliminary data.</text>
</comment>
<protein>
    <recommendedName>
        <fullName evidence="2">eCIS core domain-containing protein</fullName>
    </recommendedName>
</protein>
<feature type="compositionally biased region" description="Polar residues" evidence="1">
    <location>
        <begin position="1"/>
        <end position="19"/>
    </location>
</feature>
<evidence type="ECO:0000313" key="4">
    <source>
        <dbReference type="Proteomes" id="UP000031246"/>
    </source>
</evidence>
<dbReference type="Pfam" id="PF13699">
    <property type="entry name" value="eCIS_core"/>
    <property type="match status" value="1"/>
</dbReference>